<evidence type="ECO:0000256" key="4">
    <source>
        <dbReference type="ARBA" id="ARBA00023136"/>
    </source>
</evidence>
<evidence type="ECO:0000256" key="3">
    <source>
        <dbReference type="ARBA" id="ARBA00022989"/>
    </source>
</evidence>
<dbReference type="EMBL" id="BJUX01000011">
    <property type="protein sequence ID" value="GEK89140.1"/>
    <property type="molecule type" value="Genomic_DNA"/>
</dbReference>
<accession>A0A1H7ST06</accession>
<dbReference type="Proteomes" id="UP000198548">
    <property type="component" value="Unassembled WGS sequence"/>
</dbReference>
<organism evidence="9 10">
    <name type="scientific">Alkalibacterium putridalgicola</name>
    <dbReference type="NCBI Taxonomy" id="426703"/>
    <lineage>
        <taxon>Bacteria</taxon>
        <taxon>Bacillati</taxon>
        <taxon>Bacillota</taxon>
        <taxon>Bacilli</taxon>
        <taxon>Lactobacillales</taxon>
        <taxon>Carnobacteriaceae</taxon>
        <taxon>Alkalibacterium</taxon>
    </lineage>
</organism>
<evidence type="ECO:0000256" key="2">
    <source>
        <dbReference type="ARBA" id="ARBA00022692"/>
    </source>
</evidence>
<sequence>MSEPANKKQSKNELAELRTDLAEMRNAMAESRTLLAAERTYAAWIRIGFTLAGAGWTLGTALRDTENATVGLILGGCLIFLGMFSFIYAWIGYKAVYDYLKGYFSDTTERNYPSTLNLTTVTIISVVLLIVFAAGFVLLLFN</sequence>
<dbReference type="GO" id="GO:0012505">
    <property type="term" value="C:endomembrane system"/>
    <property type="evidence" value="ECO:0007669"/>
    <property type="project" value="UniProtKB-SubCell"/>
</dbReference>
<feature type="transmembrane region" description="Helical" evidence="6">
    <location>
        <begin position="70"/>
        <end position="91"/>
    </location>
</feature>
<dbReference type="AlphaFoldDB" id="A0A1H7ST06"/>
<dbReference type="OrthoDB" id="2166943at2"/>
<dbReference type="Pfam" id="PF02656">
    <property type="entry name" value="DUF202"/>
    <property type="match status" value="1"/>
</dbReference>
<evidence type="ECO:0000256" key="1">
    <source>
        <dbReference type="ARBA" id="ARBA00004127"/>
    </source>
</evidence>
<feature type="transmembrane region" description="Helical" evidence="6">
    <location>
        <begin position="41"/>
        <end position="58"/>
    </location>
</feature>
<evidence type="ECO:0000259" key="7">
    <source>
        <dbReference type="Pfam" id="PF02656"/>
    </source>
</evidence>
<keyword evidence="5" id="KW-0175">Coiled coil</keyword>
<name>A0A1H7ST06_9LACT</name>
<feature type="domain" description="DUF202" evidence="7">
    <location>
        <begin position="32"/>
        <end position="94"/>
    </location>
</feature>
<gene>
    <name evidence="8" type="ORF">APU01nite_11790</name>
    <name evidence="9" type="ORF">SAMN04488100_10969</name>
</gene>
<comment type="subcellular location">
    <subcellularLocation>
        <location evidence="1">Endomembrane system</location>
        <topology evidence="1">Multi-pass membrane protein</topology>
    </subcellularLocation>
</comment>
<dbReference type="RefSeq" id="WP_091487589.1">
    <property type="nucleotide sequence ID" value="NZ_BJUX01000011.1"/>
</dbReference>
<dbReference type="EMBL" id="FOBL01000009">
    <property type="protein sequence ID" value="SEL75752.1"/>
    <property type="molecule type" value="Genomic_DNA"/>
</dbReference>
<evidence type="ECO:0000313" key="8">
    <source>
        <dbReference type="EMBL" id="GEK89140.1"/>
    </source>
</evidence>
<keyword evidence="11" id="KW-1185">Reference proteome</keyword>
<evidence type="ECO:0000256" key="5">
    <source>
        <dbReference type="SAM" id="Coils"/>
    </source>
</evidence>
<keyword evidence="3 6" id="KW-1133">Transmembrane helix</keyword>
<evidence type="ECO:0000313" key="11">
    <source>
        <dbReference type="Proteomes" id="UP000321425"/>
    </source>
</evidence>
<dbReference type="InterPro" id="IPR003807">
    <property type="entry name" value="DUF202"/>
</dbReference>
<proteinExistence type="predicted"/>
<reference evidence="9 10" key="1">
    <citation type="submission" date="2016-10" db="EMBL/GenBank/DDBJ databases">
        <authorList>
            <person name="de Groot N.N."/>
        </authorList>
    </citation>
    <scope>NUCLEOTIDE SEQUENCE [LARGE SCALE GENOMIC DNA]</scope>
    <source>
        <strain evidence="9 10">DSM 19182</strain>
    </source>
</reference>
<keyword evidence="2 6" id="KW-0812">Transmembrane</keyword>
<evidence type="ECO:0000256" key="6">
    <source>
        <dbReference type="SAM" id="Phobius"/>
    </source>
</evidence>
<dbReference type="Proteomes" id="UP000321425">
    <property type="component" value="Unassembled WGS sequence"/>
</dbReference>
<evidence type="ECO:0000313" key="9">
    <source>
        <dbReference type="EMBL" id="SEL75752.1"/>
    </source>
</evidence>
<feature type="transmembrane region" description="Helical" evidence="6">
    <location>
        <begin position="118"/>
        <end position="141"/>
    </location>
</feature>
<evidence type="ECO:0000313" key="10">
    <source>
        <dbReference type="Proteomes" id="UP000198548"/>
    </source>
</evidence>
<feature type="coiled-coil region" evidence="5">
    <location>
        <begin position="7"/>
        <end position="34"/>
    </location>
</feature>
<keyword evidence="4 6" id="KW-0472">Membrane</keyword>
<protein>
    <recommendedName>
        <fullName evidence="7">DUF202 domain-containing protein</fullName>
    </recommendedName>
</protein>
<reference evidence="8 11" key="2">
    <citation type="submission" date="2019-07" db="EMBL/GenBank/DDBJ databases">
        <title>Whole genome shotgun sequence of Alkalibacterium putridalgicola NBRC 103243.</title>
        <authorList>
            <person name="Hosoyama A."/>
            <person name="Uohara A."/>
            <person name="Ohji S."/>
            <person name="Ichikawa N."/>
        </authorList>
    </citation>
    <scope>NUCLEOTIDE SEQUENCE [LARGE SCALE GENOMIC DNA]</scope>
    <source>
        <strain evidence="8 11">NBRC 103243</strain>
    </source>
</reference>